<sequence>MRSTLNHHRKRAGVNQQKRSVIQDNTSQFAALFYIRNANTILRKDLTDILGALKELENLNKQAKDILSLHCSTEVNQQCENTLSIIGNNLAYVEEQIFYIKENIVEKNRLNSYIFWQQNQYYIEKITIDYKHIETLGSQILPKEEKLYWRINICDIQNEFFTLIIALINVCMGELKYIEAQTPARISNTTSNIMHNIPGNYTLQQAKKYEKEYLKALLIYKTEFNKKRNLWDRLLDILAGGAHQSPREHVMLDRWINGNDER</sequence>
<evidence type="ECO:0000313" key="2">
    <source>
        <dbReference type="Proteomes" id="UP000595426"/>
    </source>
</evidence>
<keyword evidence="2" id="KW-1185">Reference proteome</keyword>
<dbReference type="RefSeq" id="WP_034871312.1">
    <property type="nucleotide sequence ID" value="NZ_CBCSDR010000005.1"/>
</dbReference>
<gene>
    <name evidence="1" type="ORF">I6H88_13535</name>
</gene>
<reference evidence="1 2" key="1">
    <citation type="submission" date="2020-12" db="EMBL/GenBank/DDBJ databases">
        <title>FDA dAtabase for Regulatory Grade micrObial Sequences (FDA-ARGOS): Supporting development and validation of Infectious Disease Dx tests.</title>
        <authorList>
            <person name="Kerrigan L."/>
            <person name="Long C."/>
            <person name="Tallon L."/>
            <person name="Sadzewicz L."/>
            <person name="Zhao X."/>
            <person name="Boylan J."/>
            <person name="Ott S."/>
            <person name="Bowen H."/>
            <person name="Vavikolanu K."/>
            <person name="Mehta A."/>
            <person name="Aluvathingal J."/>
            <person name="Nadendla S."/>
            <person name="Yan Y."/>
            <person name="Sichtig H."/>
        </authorList>
    </citation>
    <scope>NUCLEOTIDE SEQUENCE [LARGE SCALE GENOMIC DNA]</scope>
    <source>
        <strain evidence="1 2">FDAARGOS_1031</strain>
    </source>
</reference>
<dbReference type="GeneID" id="93131778"/>
<dbReference type="OrthoDB" id="1375728at2"/>
<accession>A0A7T7UWG3</accession>
<dbReference type="AlphaFoldDB" id="A0A7T7UWG3"/>
<protein>
    <submittedName>
        <fullName evidence="1">Uncharacterized protein</fullName>
    </submittedName>
</protein>
<dbReference type="KEGG" id="egm:AYC65_02620"/>
<proteinExistence type="predicted"/>
<evidence type="ECO:0000313" key="1">
    <source>
        <dbReference type="EMBL" id="QQN57466.1"/>
    </source>
</evidence>
<organism evidence="1 2">
    <name type="scientific">Elizabethkingia bruuniana</name>
    <dbReference type="NCBI Taxonomy" id="1756149"/>
    <lineage>
        <taxon>Bacteria</taxon>
        <taxon>Pseudomonadati</taxon>
        <taxon>Bacteroidota</taxon>
        <taxon>Flavobacteriia</taxon>
        <taxon>Flavobacteriales</taxon>
        <taxon>Weeksellaceae</taxon>
        <taxon>Elizabethkingia</taxon>
    </lineage>
</organism>
<dbReference type="Proteomes" id="UP000595426">
    <property type="component" value="Chromosome"/>
</dbReference>
<name>A0A7T7UWG3_9FLAO</name>
<dbReference type="EMBL" id="CP067018">
    <property type="protein sequence ID" value="QQN57466.1"/>
    <property type="molecule type" value="Genomic_DNA"/>
</dbReference>